<feature type="transmembrane region" description="Helical" evidence="20">
    <location>
        <begin position="947"/>
        <end position="971"/>
    </location>
</feature>
<feature type="domain" description="EGF-like" evidence="22">
    <location>
        <begin position="777"/>
        <end position="817"/>
    </location>
</feature>
<dbReference type="GO" id="GO:0003008">
    <property type="term" value="P:system process"/>
    <property type="evidence" value="ECO:0007669"/>
    <property type="project" value="UniProtKB-ARBA"/>
</dbReference>
<evidence type="ECO:0000256" key="11">
    <source>
        <dbReference type="ARBA" id="ARBA00022737"/>
    </source>
</evidence>
<evidence type="ECO:0000256" key="9">
    <source>
        <dbReference type="ARBA" id="ARBA00022692"/>
    </source>
</evidence>
<comment type="similarity">
    <text evidence="18">Belongs to the Crumbs protein family.</text>
</comment>
<keyword evidence="14 20" id="KW-0472">Membrane</keyword>
<dbReference type="GO" id="GO:0032991">
    <property type="term" value="C:protein-containing complex"/>
    <property type="evidence" value="ECO:0007669"/>
    <property type="project" value="UniProtKB-ARBA"/>
</dbReference>
<dbReference type="GO" id="GO:0005911">
    <property type="term" value="C:cell-cell junction"/>
    <property type="evidence" value="ECO:0007669"/>
    <property type="project" value="UniProtKB-ARBA"/>
</dbReference>
<dbReference type="SUPFAM" id="SSF49899">
    <property type="entry name" value="Concanavalin A-like lectins/glucanases"/>
    <property type="match status" value="1"/>
</dbReference>
<dbReference type="InterPro" id="IPR000742">
    <property type="entry name" value="EGF"/>
</dbReference>
<dbReference type="FunFam" id="2.10.25.10:FF:000425">
    <property type="entry name" value="Eyes shut homolog"/>
    <property type="match status" value="1"/>
</dbReference>
<feature type="disulfide bond" evidence="19">
    <location>
        <begin position="686"/>
        <end position="695"/>
    </location>
</feature>
<feature type="domain" description="EGF-like" evidence="22">
    <location>
        <begin position="409"/>
        <end position="446"/>
    </location>
</feature>
<dbReference type="FunFam" id="2.10.25.10:FF:000039">
    <property type="entry name" value="Crumbs cell polarity complex component 1"/>
    <property type="match status" value="1"/>
</dbReference>
<dbReference type="GO" id="GO:0019904">
    <property type="term" value="F:protein domain specific binding"/>
    <property type="evidence" value="ECO:0007669"/>
    <property type="project" value="UniProtKB-ARBA"/>
</dbReference>
<dbReference type="EMBL" id="JABXBU010000003">
    <property type="protein sequence ID" value="KAF8792673.1"/>
    <property type="molecule type" value="Genomic_DNA"/>
</dbReference>
<feature type="domain" description="EGF-like" evidence="22">
    <location>
        <begin position="275"/>
        <end position="311"/>
    </location>
</feature>
<dbReference type="SMART" id="SM00282">
    <property type="entry name" value="LamG"/>
    <property type="match status" value="1"/>
</dbReference>
<dbReference type="PROSITE" id="PS00010">
    <property type="entry name" value="ASX_HYDROXYL"/>
    <property type="match status" value="12"/>
</dbReference>
<dbReference type="GO" id="GO:0016318">
    <property type="term" value="P:ommatidial rotation"/>
    <property type="evidence" value="ECO:0007669"/>
    <property type="project" value="UniProtKB-ARBA"/>
</dbReference>
<keyword evidence="8 19" id="KW-0245">EGF-like domain</keyword>
<dbReference type="GO" id="GO:0035282">
    <property type="term" value="P:segmentation"/>
    <property type="evidence" value="ECO:0007669"/>
    <property type="project" value="UniProtKB-ARBA"/>
</dbReference>
<feature type="disulfide bond" evidence="19">
    <location>
        <begin position="127"/>
        <end position="137"/>
    </location>
</feature>
<dbReference type="FunFam" id="2.10.25.10:FF:000066">
    <property type="entry name" value="FAT atypical cadherin 4"/>
    <property type="match status" value="1"/>
</dbReference>
<dbReference type="AlphaFoldDB" id="A0A8T0FV85"/>
<dbReference type="GO" id="GO:0030097">
    <property type="term" value="P:hemopoiesis"/>
    <property type="evidence" value="ECO:0007669"/>
    <property type="project" value="UniProtKB-ARBA"/>
</dbReference>
<accession>A0A8T0FV85</accession>
<feature type="domain" description="EGF-like" evidence="22">
    <location>
        <begin position="123"/>
        <end position="158"/>
    </location>
</feature>
<dbReference type="SMART" id="SM00179">
    <property type="entry name" value="EGF_CA"/>
    <property type="match status" value="16"/>
</dbReference>
<feature type="disulfide bond" evidence="19">
    <location>
        <begin position="665"/>
        <end position="675"/>
    </location>
</feature>
<feature type="domain" description="EGF-like" evidence="22">
    <location>
        <begin position="86"/>
        <end position="121"/>
    </location>
</feature>
<feature type="disulfide bond" evidence="19">
    <location>
        <begin position="360"/>
        <end position="369"/>
    </location>
</feature>
<dbReference type="PRINTS" id="PR00010">
    <property type="entry name" value="EGFBLOOD"/>
</dbReference>
<feature type="disulfide bond" evidence="19">
    <location>
        <begin position="823"/>
        <end position="833"/>
    </location>
</feature>
<dbReference type="PANTHER" id="PTHR24049:SF22">
    <property type="entry name" value="DROSOPHILA CRUMBS HOMOLOG"/>
    <property type="match status" value="1"/>
</dbReference>
<evidence type="ECO:0000259" key="21">
    <source>
        <dbReference type="PROSITE" id="PS50025"/>
    </source>
</evidence>
<dbReference type="CDD" id="cd00054">
    <property type="entry name" value="EGF_CA"/>
    <property type="match status" value="12"/>
</dbReference>
<dbReference type="InterPro" id="IPR001791">
    <property type="entry name" value="Laminin_G"/>
</dbReference>
<feature type="disulfide bond" evidence="19">
    <location>
        <begin position="301"/>
        <end position="310"/>
    </location>
</feature>
<comment type="subcellular location">
    <subcellularLocation>
        <location evidence="1">Apical cell membrane</location>
        <topology evidence="1">Single-pass type I membrane protein</topology>
    </subcellularLocation>
    <subcellularLocation>
        <location evidence="2">Cell projection</location>
    </subcellularLocation>
    <subcellularLocation>
        <location evidence="3">Cytoplasm</location>
    </subcellularLocation>
    <subcellularLocation>
        <location evidence="4">Secreted</location>
    </subcellularLocation>
</comment>
<keyword evidence="17" id="KW-0966">Cell projection</keyword>
<proteinExistence type="inferred from homology"/>
<dbReference type="GO" id="GO:0016324">
    <property type="term" value="C:apical plasma membrane"/>
    <property type="evidence" value="ECO:0007669"/>
    <property type="project" value="UniProtKB-SubCell"/>
</dbReference>
<dbReference type="FunFam" id="2.10.25.10:FF:000100">
    <property type="entry name" value="neurogenic locus notch homolog protein 3"/>
    <property type="match status" value="1"/>
</dbReference>
<feature type="disulfide bond" evidence="19">
    <location>
        <begin position="376"/>
        <end position="386"/>
    </location>
</feature>
<dbReference type="FunFam" id="2.10.25.10:FF:000123">
    <property type="entry name" value="Crumbs homolog 1 (Drosophila)"/>
    <property type="match status" value="1"/>
</dbReference>
<dbReference type="FunFam" id="2.10.25.10:FF:000143">
    <property type="entry name" value="Protein crumbs 1"/>
    <property type="match status" value="1"/>
</dbReference>
<feature type="domain" description="EGF-like" evidence="22">
    <location>
        <begin position="48"/>
        <end position="84"/>
    </location>
</feature>
<dbReference type="Pfam" id="PF07645">
    <property type="entry name" value="EGF_CA"/>
    <property type="match status" value="1"/>
</dbReference>
<feature type="disulfide bond" evidence="19">
    <location>
        <begin position="36"/>
        <end position="45"/>
    </location>
</feature>
<dbReference type="Gene3D" id="2.60.120.200">
    <property type="match status" value="1"/>
</dbReference>
<feature type="disulfide bond" evidence="19">
    <location>
        <begin position="807"/>
        <end position="816"/>
    </location>
</feature>
<feature type="disulfide bond" evidence="19">
    <location>
        <begin position="224"/>
        <end position="233"/>
    </location>
</feature>
<dbReference type="SUPFAM" id="SSF57184">
    <property type="entry name" value="Growth factor receptor domain"/>
    <property type="match status" value="3"/>
</dbReference>
<feature type="disulfide bond" evidence="19">
    <location>
        <begin position="436"/>
        <end position="445"/>
    </location>
</feature>
<protein>
    <submittedName>
        <fullName evidence="23">Protein crumbs like protein</fullName>
    </submittedName>
</protein>
<dbReference type="GO" id="GO:0042995">
    <property type="term" value="C:cell projection"/>
    <property type="evidence" value="ECO:0007669"/>
    <property type="project" value="UniProtKB-SubCell"/>
</dbReference>
<evidence type="ECO:0000256" key="12">
    <source>
        <dbReference type="ARBA" id="ARBA00022837"/>
    </source>
</evidence>
<dbReference type="GO" id="GO:0005737">
    <property type="term" value="C:cytoplasm"/>
    <property type="evidence" value="ECO:0007669"/>
    <property type="project" value="UniProtKB-SubCell"/>
</dbReference>
<dbReference type="GO" id="GO:0050769">
    <property type="term" value="P:positive regulation of neurogenesis"/>
    <property type="evidence" value="ECO:0007669"/>
    <property type="project" value="UniProtKB-ARBA"/>
</dbReference>
<dbReference type="InterPro" id="IPR013320">
    <property type="entry name" value="ConA-like_dom_sf"/>
</dbReference>
<reference evidence="23" key="1">
    <citation type="journal article" date="2020" name="bioRxiv">
        <title>Chromosome-level reference genome of the European wasp spider Argiope bruennichi: a resource for studies on range expansion and evolutionary adaptation.</title>
        <authorList>
            <person name="Sheffer M.M."/>
            <person name="Hoppe A."/>
            <person name="Krehenwinkel H."/>
            <person name="Uhl G."/>
            <person name="Kuss A.W."/>
            <person name="Jensen L."/>
            <person name="Jensen C."/>
            <person name="Gillespie R.G."/>
            <person name="Hoff K.J."/>
            <person name="Prost S."/>
        </authorList>
    </citation>
    <scope>NUCLEOTIDE SEQUENCE</scope>
</reference>
<keyword evidence="12" id="KW-0106">Calcium</keyword>
<name>A0A8T0FV85_ARGBR</name>
<dbReference type="GO" id="GO:0048863">
    <property type="term" value="P:stem cell differentiation"/>
    <property type="evidence" value="ECO:0007669"/>
    <property type="project" value="UniProtKB-ARBA"/>
</dbReference>
<feature type="disulfide bond" evidence="19">
    <location>
        <begin position="883"/>
        <end position="892"/>
    </location>
</feature>
<dbReference type="GO" id="GO:0005509">
    <property type="term" value="F:calcium ion binding"/>
    <property type="evidence" value="ECO:0007669"/>
    <property type="project" value="InterPro"/>
</dbReference>
<dbReference type="Pfam" id="PF02210">
    <property type="entry name" value="Laminin_G_2"/>
    <property type="match status" value="1"/>
</dbReference>
<feature type="domain" description="EGF-like" evidence="22">
    <location>
        <begin position="448"/>
        <end position="489"/>
    </location>
</feature>
<dbReference type="PROSITE" id="PS50025">
    <property type="entry name" value="LAM_G_DOMAIN"/>
    <property type="match status" value="1"/>
</dbReference>
<feature type="domain" description="EGF-like" evidence="22">
    <location>
        <begin position="661"/>
        <end position="696"/>
    </location>
</feature>
<evidence type="ECO:0000256" key="8">
    <source>
        <dbReference type="ARBA" id="ARBA00022536"/>
    </source>
</evidence>
<evidence type="ECO:0000256" key="4">
    <source>
        <dbReference type="ARBA" id="ARBA00004613"/>
    </source>
</evidence>
<evidence type="ECO:0000256" key="3">
    <source>
        <dbReference type="ARBA" id="ARBA00004496"/>
    </source>
</evidence>
<feature type="disulfide bond" evidence="19">
    <location>
        <begin position="148"/>
        <end position="157"/>
    </location>
</feature>
<comment type="caution">
    <text evidence="23">The sequence shown here is derived from an EMBL/GenBank/DDBJ whole genome shotgun (WGS) entry which is preliminary data.</text>
</comment>
<evidence type="ECO:0000256" key="17">
    <source>
        <dbReference type="ARBA" id="ARBA00023273"/>
    </source>
</evidence>
<feature type="disulfide bond" evidence="19">
    <location>
        <begin position="186"/>
        <end position="195"/>
    </location>
</feature>
<dbReference type="Pfam" id="PF12661">
    <property type="entry name" value="hEGF"/>
    <property type="match status" value="5"/>
</dbReference>
<dbReference type="GO" id="GO:0007157">
    <property type="term" value="P:heterophilic cell-cell adhesion via plasma membrane cell adhesion molecules"/>
    <property type="evidence" value="ECO:0007669"/>
    <property type="project" value="TreeGrafter"/>
</dbReference>
<keyword evidence="10" id="KW-0732">Signal</keyword>
<dbReference type="PROSITE" id="PS01187">
    <property type="entry name" value="EGF_CA"/>
    <property type="match status" value="7"/>
</dbReference>
<dbReference type="FunFam" id="2.10.25.10:FF:000031">
    <property type="entry name" value="neurogenic locus notch homolog protein 3"/>
    <property type="match status" value="1"/>
</dbReference>
<evidence type="ECO:0000256" key="7">
    <source>
        <dbReference type="ARBA" id="ARBA00022525"/>
    </source>
</evidence>
<dbReference type="Proteomes" id="UP000807504">
    <property type="component" value="Unassembled WGS sequence"/>
</dbReference>
<keyword evidence="24" id="KW-1185">Reference proteome</keyword>
<dbReference type="InterPro" id="IPR001881">
    <property type="entry name" value="EGF-like_Ca-bd_dom"/>
</dbReference>
<evidence type="ECO:0000256" key="13">
    <source>
        <dbReference type="ARBA" id="ARBA00022989"/>
    </source>
</evidence>
<dbReference type="FunFam" id="2.10.25.10:FF:000122">
    <property type="entry name" value="Protein crumbs homolog 2"/>
    <property type="match status" value="1"/>
</dbReference>
<feature type="disulfide bond" evidence="19">
    <location>
        <begin position="90"/>
        <end position="100"/>
    </location>
</feature>
<keyword evidence="13 20" id="KW-1133">Transmembrane helix</keyword>
<evidence type="ECO:0000256" key="2">
    <source>
        <dbReference type="ARBA" id="ARBA00004316"/>
    </source>
</evidence>
<dbReference type="FunFam" id="2.10.25.10:FF:000208">
    <property type="entry name" value="Crumbs 2, cell polarity complex component"/>
    <property type="match status" value="1"/>
</dbReference>
<feature type="domain" description="EGF-like" evidence="22">
    <location>
        <begin position="160"/>
        <end position="196"/>
    </location>
</feature>
<feature type="domain" description="EGF-like" evidence="22">
    <location>
        <begin position="819"/>
        <end position="854"/>
    </location>
</feature>
<dbReference type="PROSITE" id="PS50026">
    <property type="entry name" value="EGF_3"/>
    <property type="match status" value="17"/>
</dbReference>
<dbReference type="SUPFAM" id="SSF57196">
    <property type="entry name" value="EGF/Laminin"/>
    <property type="match status" value="7"/>
</dbReference>
<feature type="disulfide bond" evidence="19">
    <location>
        <begin position="926"/>
        <end position="935"/>
    </location>
</feature>
<evidence type="ECO:0000256" key="14">
    <source>
        <dbReference type="ARBA" id="ARBA00023136"/>
    </source>
</evidence>
<evidence type="ECO:0000256" key="20">
    <source>
        <dbReference type="SAM" id="Phobius"/>
    </source>
</evidence>
<feature type="disulfide bond" evidence="19">
    <location>
        <begin position="479"/>
        <end position="488"/>
    </location>
</feature>
<feature type="disulfide bond" evidence="19">
    <location>
        <begin position="74"/>
        <end position="83"/>
    </location>
</feature>
<feature type="disulfide bond" evidence="19">
    <location>
        <begin position="17"/>
        <end position="34"/>
    </location>
</feature>
<dbReference type="FunFam" id="2.10.25.10:FF:000004">
    <property type="entry name" value="Neurogenic locus notch 1"/>
    <property type="match status" value="1"/>
</dbReference>
<feature type="domain" description="EGF-like" evidence="22">
    <location>
        <begin position="236"/>
        <end position="273"/>
    </location>
</feature>
<evidence type="ECO:0000256" key="5">
    <source>
        <dbReference type="ARBA" id="ARBA00022475"/>
    </source>
</evidence>
<dbReference type="GO" id="GO:0005576">
    <property type="term" value="C:extracellular region"/>
    <property type="evidence" value="ECO:0007669"/>
    <property type="project" value="UniProtKB-SubCell"/>
</dbReference>
<evidence type="ECO:0000256" key="6">
    <source>
        <dbReference type="ARBA" id="ARBA00022490"/>
    </source>
</evidence>
<evidence type="ECO:0000256" key="18">
    <source>
        <dbReference type="ARBA" id="ARBA00060989"/>
    </source>
</evidence>
<keyword evidence="16" id="KW-0325">Glycoprotein</keyword>
<keyword evidence="9 20" id="KW-0812">Transmembrane</keyword>
<evidence type="ECO:0000256" key="10">
    <source>
        <dbReference type="ARBA" id="ARBA00022729"/>
    </source>
</evidence>
<evidence type="ECO:0000256" key="19">
    <source>
        <dbReference type="PROSITE-ProRule" id="PRU00076"/>
    </source>
</evidence>
<dbReference type="GO" id="GO:0009952">
    <property type="term" value="P:anterior/posterior pattern specification"/>
    <property type="evidence" value="ECO:0007669"/>
    <property type="project" value="UniProtKB-ARBA"/>
</dbReference>
<evidence type="ECO:0000313" key="24">
    <source>
        <dbReference type="Proteomes" id="UP000807504"/>
    </source>
</evidence>
<dbReference type="GO" id="GO:0051241">
    <property type="term" value="P:negative regulation of multicellular organismal process"/>
    <property type="evidence" value="ECO:0007669"/>
    <property type="project" value="UniProtKB-ARBA"/>
</dbReference>
<dbReference type="InterPro" id="IPR009030">
    <property type="entry name" value="Growth_fac_rcpt_cys_sf"/>
</dbReference>
<dbReference type="InterPro" id="IPR013032">
    <property type="entry name" value="EGF-like_CS"/>
</dbReference>
<dbReference type="GO" id="GO:0045197">
    <property type="term" value="P:establishment or maintenance of epithelial cell apical/basal polarity"/>
    <property type="evidence" value="ECO:0007669"/>
    <property type="project" value="TreeGrafter"/>
</dbReference>
<dbReference type="GO" id="GO:0048646">
    <property type="term" value="P:anatomical structure formation involved in morphogenesis"/>
    <property type="evidence" value="ECO:0007669"/>
    <property type="project" value="UniProtKB-ARBA"/>
</dbReference>
<comment type="caution">
    <text evidence="19">Lacks conserved residue(s) required for the propagation of feature annotation.</text>
</comment>
<dbReference type="GO" id="GO:0048056">
    <property type="term" value="P:R3/R4 cell differentiation"/>
    <property type="evidence" value="ECO:0007669"/>
    <property type="project" value="UniProtKB-ARBA"/>
</dbReference>
<keyword evidence="11" id="KW-0677">Repeat</keyword>
<reference evidence="23" key="2">
    <citation type="submission" date="2020-06" db="EMBL/GenBank/DDBJ databases">
        <authorList>
            <person name="Sheffer M."/>
        </authorList>
    </citation>
    <scope>NUCLEOTIDE SEQUENCE</scope>
</reference>
<evidence type="ECO:0000259" key="22">
    <source>
        <dbReference type="PROSITE" id="PS50026"/>
    </source>
</evidence>
<feature type="disulfide bond" evidence="19">
    <location>
        <begin position="111"/>
        <end position="120"/>
    </location>
</feature>
<keyword evidence="7" id="KW-0964">Secreted</keyword>
<gene>
    <name evidence="23" type="ORF">HNY73_004244</name>
</gene>
<organism evidence="23 24">
    <name type="scientific">Argiope bruennichi</name>
    <name type="common">Wasp spider</name>
    <name type="synonym">Aranea bruennichi</name>
    <dbReference type="NCBI Taxonomy" id="94029"/>
    <lineage>
        <taxon>Eukaryota</taxon>
        <taxon>Metazoa</taxon>
        <taxon>Ecdysozoa</taxon>
        <taxon>Arthropoda</taxon>
        <taxon>Chelicerata</taxon>
        <taxon>Arachnida</taxon>
        <taxon>Araneae</taxon>
        <taxon>Araneomorphae</taxon>
        <taxon>Entelegynae</taxon>
        <taxon>Araneoidea</taxon>
        <taxon>Araneidae</taxon>
        <taxon>Argiope</taxon>
    </lineage>
</organism>
<feature type="domain" description="EGF-like" evidence="22">
    <location>
        <begin position="313"/>
        <end position="370"/>
    </location>
</feature>
<dbReference type="InterPro" id="IPR051022">
    <property type="entry name" value="Notch_Cell-Fate_Det"/>
</dbReference>
<feature type="domain" description="EGF-like" evidence="22">
    <location>
        <begin position="856"/>
        <end position="893"/>
    </location>
</feature>
<dbReference type="SMART" id="SM00181">
    <property type="entry name" value="EGF"/>
    <property type="match status" value="17"/>
</dbReference>
<dbReference type="FunFam" id="2.10.25.10:FF:000012">
    <property type="entry name" value="Delta-like protein"/>
    <property type="match status" value="1"/>
</dbReference>
<feature type="domain" description="EGF-like" evidence="22">
    <location>
        <begin position="894"/>
        <end position="936"/>
    </location>
</feature>
<dbReference type="InterPro" id="IPR049883">
    <property type="entry name" value="NOTCH1_EGF-like"/>
</dbReference>
<keyword evidence="15 19" id="KW-1015">Disulfide bond</keyword>
<sequence>MGKNCEDVYNACGSSPCRNGGTCQTTIPSHEFSCSCPEGFLGSTCEVDINDCEGVICPTGKICVDLQNSYECRCPAGFSGEDCSINIDECSSNPCVNGTCVDGIGAFACHCPKGLTGKLCESDIDECQDSPCQHGICQNMFGTYLCYCTPGYTGTHCDIEFNECLSSPCQNGATCNDLVNNYSCTCVPGFAGRNCEIDINECDSNPCLNGATCSDQINRYECTCIPGFSGKNCEVNIDECASQPCQNGGKCVDMINEFVCNCTDTGFSGTFCETNINDCDPNPCQNGASCEDMIKDYHCQCYDGYNGKNCENDIDECATSPCLNSALCLENSNKTLYEMNYLGFFPSFSYEMASGFRCICASGFTGENCETNIDDCELNDCRHGICIDAINDYYCACHLGYEGMHCEREINECDTFEPCKNGATCIDQIADYKCECLPDFGGKNCQTKLIGCFNVQCLNGATCIPLLNDREEHIHKCLCPEGFHGMSCEIATTVSFDTGDSLAVTRYNDLLDTFNLEFQFRTTLPSGIISTGYVSNNMLQYILYLLNGVIKVDLYTGTNHIAQLFSKSGQNDALWKTVKLGFEPNEVSLNVSGWALQKRLNFSSLNFTVQFGSISNMAVNFDQNLKIPDFIGCIQDIYMNGDIIIPNDNCILHGAKEGCYREEQCEGNPCHNGFCKDNWLSYECVCSRPFFGTTCQYMALSLDRNNPYQNLTLPAVVEMVSHTLEVKWDLAPSRENEAFHKTVSKRLKTQRGDWHQVQTLFKCLCFDGYEGEFCDSVIDYCINNPCQNGGTCDMIIEPESAVYHCYCPSGFTGDNCQQNVNECENDPCDHGLCVDLIGHYRCDCYPGYKGDFCSDQIRNCTDVENVCYNGTCKDAPGGYKCDCEENFLGTHCSILNECHPSKCNNQGDCEPMYDENELSFIHTCKCNEGFTGHDCTKELVRGGDDNLILIILIPVMSLFILCLLIGSIIFLRIAKKKRATRGTYSPSRQEMFGSRVEMNHVMKPPPEERLI</sequence>
<dbReference type="Pfam" id="PF00008">
    <property type="entry name" value="EGF"/>
    <property type="match status" value="8"/>
</dbReference>
<dbReference type="PANTHER" id="PTHR24049">
    <property type="entry name" value="CRUMBS FAMILY MEMBER"/>
    <property type="match status" value="1"/>
</dbReference>
<dbReference type="FunFam" id="2.10.25.10:FF:000279">
    <property type="entry name" value="Neurogenic locus notch 1"/>
    <property type="match status" value="1"/>
</dbReference>
<dbReference type="GO" id="GO:0043226">
    <property type="term" value="C:organelle"/>
    <property type="evidence" value="ECO:0007669"/>
    <property type="project" value="UniProtKB-ARBA"/>
</dbReference>
<dbReference type="PRINTS" id="PR01983">
    <property type="entry name" value="NOTCH"/>
</dbReference>
<dbReference type="Gene3D" id="2.10.25.10">
    <property type="entry name" value="Laminin"/>
    <property type="match status" value="17"/>
</dbReference>
<evidence type="ECO:0000256" key="16">
    <source>
        <dbReference type="ARBA" id="ARBA00023180"/>
    </source>
</evidence>
<feature type="disulfide bond" evidence="19">
    <location>
        <begin position="397"/>
        <end position="406"/>
    </location>
</feature>
<dbReference type="CDD" id="cd00110">
    <property type="entry name" value="LamG"/>
    <property type="match status" value="1"/>
</dbReference>
<dbReference type="InterPro" id="IPR000152">
    <property type="entry name" value="EGF-type_Asp/Asn_hydroxyl_site"/>
</dbReference>
<feature type="domain" description="EGF-like" evidence="22">
    <location>
        <begin position="372"/>
        <end position="407"/>
    </location>
</feature>
<evidence type="ECO:0000256" key="1">
    <source>
        <dbReference type="ARBA" id="ARBA00004247"/>
    </source>
</evidence>
<feature type="domain" description="EGF-like" evidence="22">
    <location>
        <begin position="8"/>
        <end position="46"/>
    </location>
</feature>
<feature type="domain" description="EGF-like" evidence="22">
    <location>
        <begin position="198"/>
        <end position="234"/>
    </location>
</feature>
<dbReference type="InterPro" id="IPR018097">
    <property type="entry name" value="EGF_Ca-bd_CS"/>
</dbReference>
<feature type="disulfide bond" evidence="19">
    <location>
        <begin position="844"/>
        <end position="853"/>
    </location>
</feature>
<evidence type="ECO:0000313" key="23">
    <source>
        <dbReference type="EMBL" id="KAF8792673.1"/>
    </source>
</evidence>
<dbReference type="PROSITE" id="PS00022">
    <property type="entry name" value="EGF_1"/>
    <property type="match status" value="16"/>
</dbReference>
<feature type="domain" description="Laminin G" evidence="21">
    <location>
        <begin position="491"/>
        <end position="659"/>
    </location>
</feature>
<keyword evidence="6" id="KW-0963">Cytoplasm</keyword>
<dbReference type="PROSITE" id="PS01186">
    <property type="entry name" value="EGF_2"/>
    <property type="match status" value="13"/>
</dbReference>
<keyword evidence="5" id="KW-1003">Cell membrane</keyword>
<evidence type="ECO:0000256" key="15">
    <source>
        <dbReference type="ARBA" id="ARBA00023157"/>
    </source>
</evidence>